<evidence type="ECO:0000313" key="1">
    <source>
        <dbReference type="EMBL" id="EKF19219.1"/>
    </source>
</evidence>
<protein>
    <recommendedName>
        <fullName evidence="3">DUF1850 domain-containing protein</fullName>
    </recommendedName>
</protein>
<dbReference type="RefSeq" id="WP_008596293.1">
    <property type="nucleotide sequence ID" value="NZ_AMRM01000008.1"/>
</dbReference>
<dbReference type="AlphaFoldDB" id="K2LN87"/>
<keyword evidence="2" id="KW-1185">Reference proteome</keyword>
<dbReference type="STRING" id="391937.NA2_08816"/>
<dbReference type="PATRIC" id="fig|391937.3.peg.1812"/>
<dbReference type="Proteomes" id="UP000006786">
    <property type="component" value="Unassembled WGS sequence"/>
</dbReference>
<dbReference type="EMBL" id="AMRM01000008">
    <property type="protein sequence ID" value="EKF19219.1"/>
    <property type="molecule type" value="Genomic_DNA"/>
</dbReference>
<dbReference type="OrthoDB" id="5298197at2"/>
<accession>K2LN87</accession>
<dbReference type="eggNOG" id="COG4729">
    <property type="taxonomic scope" value="Bacteria"/>
</dbReference>
<reference evidence="1 2" key="1">
    <citation type="journal article" date="2012" name="J. Bacteriol.">
        <title>Genome Sequence of Nitratireductor pacificus Type Strain pht-3B.</title>
        <authorList>
            <person name="Lai Q."/>
            <person name="Li G."/>
            <person name="Shao Z."/>
        </authorList>
    </citation>
    <scope>NUCLEOTIDE SEQUENCE [LARGE SCALE GENOMIC DNA]</scope>
    <source>
        <strain evidence="2">pht-3B</strain>
    </source>
</reference>
<comment type="caution">
    <text evidence="1">The sequence shown here is derived from an EMBL/GenBank/DDBJ whole genome shotgun (WGS) entry which is preliminary data.</text>
</comment>
<evidence type="ECO:0008006" key="3">
    <source>
        <dbReference type="Google" id="ProtNLM"/>
    </source>
</evidence>
<evidence type="ECO:0000313" key="2">
    <source>
        <dbReference type="Proteomes" id="UP000006786"/>
    </source>
</evidence>
<proteinExistence type="predicted"/>
<organism evidence="1 2">
    <name type="scientific">Nitratireductor pacificus pht-3B</name>
    <dbReference type="NCBI Taxonomy" id="391937"/>
    <lineage>
        <taxon>Bacteria</taxon>
        <taxon>Pseudomonadati</taxon>
        <taxon>Pseudomonadota</taxon>
        <taxon>Alphaproteobacteria</taxon>
        <taxon>Hyphomicrobiales</taxon>
        <taxon>Phyllobacteriaceae</taxon>
        <taxon>Nitratireductor</taxon>
    </lineage>
</organism>
<dbReference type="InterPro" id="IPR015001">
    <property type="entry name" value="DUF1850"/>
</dbReference>
<gene>
    <name evidence="1" type="ORF">NA2_08816</name>
</gene>
<dbReference type="Pfam" id="PF08905">
    <property type="entry name" value="DUF1850"/>
    <property type="match status" value="1"/>
</dbReference>
<sequence>MSLCVLAGGKAATIAATLFTLSWTHSVEKIRWEEDWRVSPAGLEIVEARVQGSGAGMEPPPEARFSEGWWRYRPPLPPQAELVLAASGATGSGWRLCAAGTCHEIGAEAGKPVILRYCG</sequence>
<name>K2LN87_9HYPH</name>